<dbReference type="Gene3D" id="3.30.70.270">
    <property type="match status" value="1"/>
</dbReference>
<dbReference type="AlphaFoldDB" id="A0A371EE71"/>
<accession>A0A371EE71</accession>
<dbReference type="PANTHER" id="PTHR35046">
    <property type="entry name" value="ZINC KNUCKLE (CCHC-TYPE) FAMILY PROTEIN"/>
    <property type="match status" value="1"/>
</dbReference>
<comment type="caution">
    <text evidence="1">The sequence shown here is derived from an EMBL/GenBank/DDBJ whole genome shotgun (WGS) entry which is preliminary data.</text>
</comment>
<evidence type="ECO:0000313" key="2">
    <source>
        <dbReference type="Proteomes" id="UP000257109"/>
    </source>
</evidence>
<dbReference type="EMBL" id="QJKJ01014437">
    <property type="protein sequence ID" value="RDX64326.1"/>
    <property type="molecule type" value="Genomic_DNA"/>
</dbReference>
<reference evidence="1" key="1">
    <citation type="submission" date="2018-05" db="EMBL/GenBank/DDBJ databases">
        <title>Draft genome of Mucuna pruriens seed.</title>
        <authorList>
            <person name="Nnadi N.E."/>
            <person name="Vos R."/>
            <person name="Hasami M.H."/>
            <person name="Devisetty U.K."/>
            <person name="Aguiy J.C."/>
        </authorList>
    </citation>
    <scope>NUCLEOTIDE SEQUENCE [LARGE SCALE GENOMIC DNA]</scope>
    <source>
        <strain evidence="1">JCA_2017</strain>
    </source>
</reference>
<keyword evidence="2" id="KW-1185">Reference proteome</keyword>
<organism evidence="1 2">
    <name type="scientific">Mucuna pruriens</name>
    <name type="common">Velvet bean</name>
    <name type="synonym">Dolichos pruriens</name>
    <dbReference type="NCBI Taxonomy" id="157652"/>
    <lineage>
        <taxon>Eukaryota</taxon>
        <taxon>Viridiplantae</taxon>
        <taxon>Streptophyta</taxon>
        <taxon>Embryophyta</taxon>
        <taxon>Tracheophyta</taxon>
        <taxon>Spermatophyta</taxon>
        <taxon>Magnoliopsida</taxon>
        <taxon>eudicotyledons</taxon>
        <taxon>Gunneridae</taxon>
        <taxon>Pentapetalae</taxon>
        <taxon>rosids</taxon>
        <taxon>fabids</taxon>
        <taxon>Fabales</taxon>
        <taxon>Fabaceae</taxon>
        <taxon>Papilionoideae</taxon>
        <taxon>50 kb inversion clade</taxon>
        <taxon>NPAAA clade</taxon>
        <taxon>indigoferoid/millettioid clade</taxon>
        <taxon>Phaseoleae</taxon>
        <taxon>Mucuna</taxon>
    </lineage>
</organism>
<feature type="non-terminal residue" evidence="1">
    <location>
        <position position="1"/>
    </location>
</feature>
<dbReference type="InterPro" id="IPR043128">
    <property type="entry name" value="Rev_trsase/Diguanyl_cyclase"/>
</dbReference>
<protein>
    <submittedName>
        <fullName evidence="1">Uncharacterized protein</fullName>
    </submittedName>
</protein>
<gene>
    <name evidence="1" type="ORF">CR513_57125</name>
</gene>
<evidence type="ECO:0000313" key="1">
    <source>
        <dbReference type="EMBL" id="RDX64326.1"/>
    </source>
</evidence>
<sequence>MARFLNGLNRDIQDIMELHDYTSISMLVHQASKVESQLKRHGKNPTLPLAQTGRCPNKRAMILIDDGDIESESSQEDIFENDGYSGDETPYEGDLLMVRRLISAFIKDDQTQRESIFHSRCMVKGNCCFVNVASLRLVEKLCLPIIPYPKPYKLQWLNSKGEMLVDQQVPIELTLGFVIGFERVKVIAKKVKATSSWSTPRSVRHIKSFHGITRFHKHFVKNFSILVVTLNKILKIIRLHKPIVLRGTPSFSVTVGEPCGVSLTLSYSFLLLVIPRWMDRLRSPLY</sequence>
<dbReference type="InterPro" id="IPR043502">
    <property type="entry name" value="DNA/RNA_pol_sf"/>
</dbReference>
<dbReference type="Proteomes" id="UP000257109">
    <property type="component" value="Unassembled WGS sequence"/>
</dbReference>
<dbReference type="PANTHER" id="PTHR35046:SF9">
    <property type="entry name" value="RNA-DIRECTED DNA POLYMERASE"/>
    <property type="match status" value="1"/>
</dbReference>
<dbReference type="SUPFAM" id="SSF56672">
    <property type="entry name" value="DNA/RNA polymerases"/>
    <property type="match status" value="1"/>
</dbReference>
<proteinExistence type="predicted"/>
<name>A0A371EE71_MUCPR</name>